<reference evidence="1" key="1">
    <citation type="submission" date="2022-07" db="EMBL/GenBank/DDBJ databases">
        <title>Phylogenomic reconstructions and comparative analyses of Kickxellomycotina fungi.</title>
        <authorList>
            <person name="Reynolds N.K."/>
            <person name="Stajich J.E."/>
            <person name="Barry K."/>
            <person name="Grigoriev I.V."/>
            <person name="Crous P."/>
            <person name="Smith M.E."/>
        </authorList>
    </citation>
    <scope>NUCLEOTIDE SEQUENCE</scope>
    <source>
        <strain evidence="1">NRRL 5244</strain>
    </source>
</reference>
<feature type="non-terminal residue" evidence="1">
    <location>
        <position position="1"/>
    </location>
</feature>
<keyword evidence="1" id="KW-0067">ATP-binding</keyword>
<dbReference type="EC" id="3.6.4.13" evidence="1"/>
<comment type="caution">
    <text evidence="1">The sequence shown here is derived from an EMBL/GenBank/DDBJ whole genome shotgun (WGS) entry which is preliminary data.</text>
</comment>
<dbReference type="Proteomes" id="UP001150603">
    <property type="component" value="Unassembled WGS sequence"/>
</dbReference>
<name>A0ACC1J5B7_9FUNG</name>
<evidence type="ECO:0000313" key="1">
    <source>
        <dbReference type="EMBL" id="KAJ1938335.1"/>
    </source>
</evidence>
<keyword evidence="1" id="KW-0378">Hydrolase</keyword>
<keyword evidence="2" id="KW-1185">Reference proteome</keyword>
<keyword evidence="1" id="KW-0347">Helicase</keyword>
<accession>A0ACC1J5B7</accession>
<organism evidence="1 2">
    <name type="scientific">Linderina macrospora</name>
    <dbReference type="NCBI Taxonomy" id="4868"/>
    <lineage>
        <taxon>Eukaryota</taxon>
        <taxon>Fungi</taxon>
        <taxon>Fungi incertae sedis</taxon>
        <taxon>Zoopagomycota</taxon>
        <taxon>Kickxellomycotina</taxon>
        <taxon>Kickxellomycetes</taxon>
        <taxon>Kickxellales</taxon>
        <taxon>Kickxellaceae</taxon>
        <taxon>Linderina</taxon>
    </lineage>
</organism>
<evidence type="ECO:0000313" key="2">
    <source>
        <dbReference type="Proteomes" id="UP001150603"/>
    </source>
</evidence>
<gene>
    <name evidence="1" type="primary">DBP6_1</name>
    <name evidence="1" type="ORF">FBU59_004468</name>
</gene>
<keyword evidence="1" id="KW-0547">Nucleotide-binding</keyword>
<dbReference type="EMBL" id="JANBPW010003209">
    <property type="protein sequence ID" value="KAJ1938335.1"/>
    <property type="molecule type" value="Genomic_DNA"/>
</dbReference>
<sequence length="245" mass="28026">LDLLARPAPRIQKLLFSATLTQDPAKIARLQLVRPLYIAITHDTGKYTFPSTLREHYATCDPSDKPLFLIYMLWQRQITGGVCFAKSLEAAHRLAQIVQTWISLVPDSEWPQKRIVVAEYSSDLAAAERARIMRMFKQGEIHLLICSDLIARGLDVDQVEAVINYDVPTHMSQYTHRVGRTARAGREGSAYTLVEAAQAFHFKKMLKDNGHWEPFVTRVNPETKVLDMLRKQYEEALKKVSDIYN</sequence>
<protein>
    <submittedName>
        <fullName evidence="1">ATP-dependent RNA helicase dbp6</fullName>
        <ecNumber evidence="1">3.6.4.13</ecNumber>
    </submittedName>
</protein>
<proteinExistence type="predicted"/>